<dbReference type="Proteomes" id="UP000243499">
    <property type="component" value="Chromosome 6"/>
</dbReference>
<dbReference type="AlphaFoldDB" id="A0A2S3I0Q7"/>
<reference evidence="1" key="1">
    <citation type="submission" date="2018-04" db="EMBL/GenBank/DDBJ databases">
        <title>WGS assembly of Panicum hallii.</title>
        <authorList>
            <person name="Lovell J."/>
            <person name="Jenkins J."/>
            <person name="Lowry D."/>
            <person name="Mamidi S."/>
            <person name="Sreedasyam A."/>
            <person name="Weng X."/>
            <person name="Barry K."/>
            <person name="Bonette J."/>
            <person name="Campitelli B."/>
            <person name="Daum C."/>
            <person name="Gordon S."/>
            <person name="Gould B."/>
            <person name="Lipzen A."/>
            <person name="Macqueen A."/>
            <person name="Palacio-Mejia J."/>
            <person name="Plott C."/>
            <person name="Shakirov E."/>
            <person name="Shu S."/>
            <person name="Yoshinaga Y."/>
            <person name="Zane M."/>
            <person name="Rokhsar D."/>
            <person name="Grimwood J."/>
            <person name="Schmutz J."/>
            <person name="Juenger T."/>
        </authorList>
    </citation>
    <scope>NUCLEOTIDE SEQUENCE [LARGE SCALE GENOMIC DNA]</scope>
    <source>
        <strain evidence="1">FIL2</strain>
    </source>
</reference>
<dbReference type="EMBL" id="CM008051">
    <property type="protein sequence ID" value="PAN33924.1"/>
    <property type="molecule type" value="Genomic_DNA"/>
</dbReference>
<dbReference type="Gramene" id="PAN33924">
    <property type="protein sequence ID" value="PAN33924"/>
    <property type="gene ID" value="PAHAL_6G056900"/>
</dbReference>
<accession>A0A2S3I0Q7</accession>
<proteinExistence type="predicted"/>
<protein>
    <submittedName>
        <fullName evidence="1">Uncharacterized protein</fullName>
    </submittedName>
</protein>
<name>A0A2S3I0Q7_9POAL</name>
<evidence type="ECO:0000313" key="1">
    <source>
        <dbReference type="EMBL" id="PAN33924.1"/>
    </source>
</evidence>
<gene>
    <name evidence="1" type="ORF">PAHAL_6G056900</name>
</gene>
<sequence length="123" mass="13618">MIRSVVNSCPWCTGHGITPYHSCHNRKKIISNEYNPTVRSIVHGLQFARKGEGENLKGAGQIKIRTARREQRAFILVSIDGACVGASDMRCPGRRCTSVQIQEAAGMPALVCIPYHPHCHAYM</sequence>
<organism evidence="1">
    <name type="scientific">Panicum hallii</name>
    <dbReference type="NCBI Taxonomy" id="206008"/>
    <lineage>
        <taxon>Eukaryota</taxon>
        <taxon>Viridiplantae</taxon>
        <taxon>Streptophyta</taxon>
        <taxon>Embryophyta</taxon>
        <taxon>Tracheophyta</taxon>
        <taxon>Spermatophyta</taxon>
        <taxon>Magnoliopsida</taxon>
        <taxon>Liliopsida</taxon>
        <taxon>Poales</taxon>
        <taxon>Poaceae</taxon>
        <taxon>PACMAD clade</taxon>
        <taxon>Panicoideae</taxon>
        <taxon>Panicodae</taxon>
        <taxon>Paniceae</taxon>
        <taxon>Panicinae</taxon>
        <taxon>Panicum</taxon>
        <taxon>Panicum sect. Panicum</taxon>
    </lineage>
</organism>